<sequence>MVLFLDLNTDCLLKIFSFCCERDLCHLCKVHRFLNEIIENNVFKIKAMDLLMCGIRNEPVILQRTQVSDLSYSSRLKIARNWLDGRYSERQYFRRSKMFPTKLILERNWLYISHANYINQHQRLKSEPLQRRYHREISTSNKSDIAHFVKKNNTLFAGRVAGSGFIYEEGSVMEQQLHNPNEYMWCVDFEGDLYATSSDYYSQIWRREEEFGILHLDLIIQLKSSFKTMQFDCGGTRLYGGLYDSKNERRALREIDVESGYESILNSDTISVYDLKMKDNNIILTANFDSSFRIFDRRSNNDEAVWEDPFDSSFYCLEYDGLYAVLCGTKRHNRVNLYDIRVPGKHMQLYFPHFQGKERGDFRTSPVYSIACDSRYMFVATDRKVHVLDFKVDGCAVSRDYSHFNFIR</sequence>
<dbReference type="InterPro" id="IPR036047">
    <property type="entry name" value="F-box-like_dom_sf"/>
</dbReference>
<dbReference type="InterPro" id="IPR001810">
    <property type="entry name" value="F-box_dom"/>
</dbReference>
<dbReference type="KEGG" id="scac:106096204"/>
<organism evidence="2 3">
    <name type="scientific">Stomoxys calcitrans</name>
    <name type="common">Stable fly</name>
    <name type="synonym">Conops calcitrans</name>
    <dbReference type="NCBI Taxonomy" id="35570"/>
    <lineage>
        <taxon>Eukaryota</taxon>
        <taxon>Metazoa</taxon>
        <taxon>Ecdysozoa</taxon>
        <taxon>Arthropoda</taxon>
        <taxon>Hexapoda</taxon>
        <taxon>Insecta</taxon>
        <taxon>Pterygota</taxon>
        <taxon>Neoptera</taxon>
        <taxon>Endopterygota</taxon>
        <taxon>Diptera</taxon>
        <taxon>Brachycera</taxon>
        <taxon>Muscomorpha</taxon>
        <taxon>Muscoidea</taxon>
        <taxon>Muscidae</taxon>
        <taxon>Stomoxys</taxon>
    </lineage>
</organism>
<dbReference type="OrthoDB" id="435188at2759"/>
<dbReference type="InterPro" id="IPR036322">
    <property type="entry name" value="WD40_repeat_dom_sf"/>
</dbReference>
<dbReference type="PANTHER" id="PTHR14381">
    <property type="entry name" value="DACTYLIN"/>
    <property type="match status" value="1"/>
</dbReference>
<name>A0A1I8NV20_STOCA</name>
<dbReference type="GO" id="GO:0031146">
    <property type="term" value="P:SCF-dependent proteasomal ubiquitin-dependent protein catabolic process"/>
    <property type="evidence" value="ECO:0007669"/>
    <property type="project" value="TreeGrafter"/>
</dbReference>
<dbReference type="SUPFAM" id="SSF50978">
    <property type="entry name" value="WD40 repeat-like"/>
    <property type="match status" value="1"/>
</dbReference>
<dbReference type="Pfam" id="PF00646">
    <property type="entry name" value="F-box"/>
    <property type="match status" value="1"/>
</dbReference>
<dbReference type="Proteomes" id="UP000095300">
    <property type="component" value="Unassembled WGS sequence"/>
</dbReference>
<evidence type="ECO:0000313" key="3">
    <source>
        <dbReference type="Proteomes" id="UP000095300"/>
    </source>
</evidence>
<protein>
    <recommendedName>
        <fullName evidence="1">F-box domain-containing protein</fullName>
    </recommendedName>
</protein>
<accession>A0A1I8NV20</accession>
<dbReference type="EnsemblMetazoa" id="SCAU002277-RD">
    <property type="protein sequence ID" value="SCAU002277-PD"/>
    <property type="gene ID" value="SCAU002277"/>
</dbReference>
<dbReference type="EnsemblMetazoa" id="SCAU002277-RC">
    <property type="protein sequence ID" value="SCAU002277-PC"/>
    <property type="gene ID" value="SCAU002277"/>
</dbReference>
<proteinExistence type="predicted"/>
<evidence type="ECO:0000259" key="1">
    <source>
        <dbReference type="SMART" id="SM00256"/>
    </source>
</evidence>
<dbReference type="VEuPathDB" id="VectorBase:SCAU002277"/>
<dbReference type="GO" id="GO:0019005">
    <property type="term" value="C:SCF ubiquitin ligase complex"/>
    <property type="evidence" value="ECO:0007669"/>
    <property type="project" value="TreeGrafter"/>
</dbReference>
<dbReference type="SMART" id="SM00256">
    <property type="entry name" value="FBOX"/>
    <property type="match status" value="1"/>
</dbReference>
<dbReference type="SUPFAM" id="SSF81383">
    <property type="entry name" value="F-box domain"/>
    <property type="match status" value="1"/>
</dbReference>
<dbReference type="STRING" id="35570.A0A1I8NV20"/>
<dbReference type="EnsemblMetazoa" id="SCAU002277-RB">
    <property type="protein sequence ID" value="SCAU002277-PB"/>
    <property type="gene ID" value="SCAU002277"/>
</dbReference>
<dbReference type="CDD" id="cd09917">
    <property type="entry name" value="F-box_SF"/>
    <property type="match status" value="1"/>
</dbReference>
<dbReference type="PANTHER" id="PTHR14381:SF1">
    <property type="entry name" value="F-BOX_WD REPEAT-CONTAINING PROTEIN 4"/>
    <property type="match status" value="1"/>
</dbReference>
<dbReference type="Gene3D" id="2.130.10.10">
    <property type="entry name" value="YVTN repeat-like/Quinoprotein amine dehydrogenase"/>
    <property type="match status" value="1"/>
</dbReference>
<feature type="domain" description="F-box" evidence="1">
    <location>
        <begin position="7"/>
        <end position="47"/>
    </location>
</feature>
<gene>
    <name evidence="2" type="primary">106096204</name>
</gene>
<dbReference type="InterPro" id="IPR052301">
    <property type="entry name" value="SCF_F-box/WD-repeat"/>
</dbReference>
<reference evidence="2" key="2">
    <citation type="submission" date="2020-05" db="UniProtKB">
        <authorList>
            <consortium name="EnsemblMetazoa"/>
        </authorList>
    </citation>
    <scope>IDENTIFICATION</scope>
    <source>
        <strain evidence="2">USDA</strain>
    </source>
</reference>
<keyword evidence="3" id="KW-1185">Reference proteome</keyword>
<dbReference type="EnsemblMetazoa" id="SCAU002277-RA">
    <property type="protein sequence ID" value="SCAU002277-PA"/>
    <property type="gene ID" value="SCAU002277"/>
</dbReference>
<evidence type="ECO:0000313" key="2">
    <source>
        <dbReference type="EnsemblMetazoa" id="SCAU002277-PB"/>
    </source>
</evidence>
<dbReference type="InterPro" id="IPR015943">
    <property type="entry name" value="WD40/YVTN_repeat-like_dom_sf"/>
</dbReference>
<reference evidence="3" key="1">
    <citation type="submission" date="2015-05" db="EMBL/GenBank/DDBJ databases">
        <authorList>
            <person name="Wilson R.K."/>
            <person name="Warren W.C."/>
            <person name="Olafson P."/>
        </authorList>
    </citation>
    <scope>NUCLEOTIDE SEQUENCE [LARGE SCALE GENOMIC DNA]</scope>
    <source>
        <strain evidence="3">USDA</strain>
    </source>
</reference>
<dbReference type="AlphaFoldDB" id="A0A1I8NV20"/>